<name>A0ABN6BY19_9PSED</name>
<accession>A0ABN6BY19</accession>
<gene>
    <name evidence="1" type="ORF">PSm6_44680</name>
</gene>
<keyword evidence="2" id="KW-1185">Reference proteome</keyword>
<proteinExistence type="predicted"/>
<evidence type="ECO:0000313" key="2">
    <source>
        <dbReference type="Proteomes" id="UP001064896"/>
    </source>
</evidence>
<dbReference type="Pfam" id="PF08748">
    <property type="entry name" value="Phage_TAC_4"/>
    <property type="match status" value="1"/>
</dbReference>
<protein>
    <recommendedName>
        <fullName evidence="3">Tape measure chaperone</fullName>
    </recommendedName>
</protein>
<reference evidence="1" key="1">
    <citation type="submission" date="2020-05" db="EMBL/GenBank/DDBJ databases">
        <title>Complete genome sequence of Pseudomonas sp. Sm006.</title>
        <authorList>
            <person name="Takeuchi K."/>
            <person name="Someya N."/>
        </authorList>
    </citation>
    <scope>NUCLEOTIDE SEQUENCE</scope>
    <source>
        <strain evidence="1">Sm006</strain>
    </source>
</reference>
<dbReference type="Proteomes" id="UP001064896">
    <property type="component" value="Chromosome"/>
</dbReference>
<dbReference type="InterPro" id="IPR014859">
    <property type="entry name" value="Phage_TAC_4"/>
</dbReference>
<dbReference type="EMBL" id="AP023081">
    <property type="protein sequence ID" value="BCD88061.1"/>
    <property type="molecule type" value="Genomic_DNA"/>
</dbReference>
<organism evidence="1 2">
    <name type="scientific">Pseudomonas solani</name>
    <dbReference type="NCBI Taxonomy" id="2731552"/>
    <lineage>
        <taxon>Bacteria</taxon>
        <taxon>Pseudomonadati</taxon>
        <taxon>Pseudomonadota</taxon>
        <taxon>Gammaproteobacteria</taxon>
        <taxon>Pseudomonadales</taxon>
        <taxon>Pseudomonadaceae</taxon>
        <taxon>Pseudomonas</taxon>
    </lineage>
</organism>
<evidence type="ECO:0000313" key="1">
    <source>
        <dbReference type="EMBL" id="BCD88061.1"/>
    </source>
</evidence>
<evidence type="ECO:0008006" key="3">
    <source>
        <dbReference type="Google" id="ProtNLM"/>
    </source>
</evidence>
<sequence>MAKYSISQEPTFTLDVTIPRIGGEPIQVPFTFHFLDRIKFAAYVDRKDEERRAVFELLKDGSVSVADITKRSTAFQLQELKVVVKDWGFDEPYNAKNLAALVGGLAAVPDAVLAAFEGGYAPARLGN</sequence>
<dbReference type="RefSeq" id="WP_265168253.1">
    <property type="nucleotide sequence ID" value="NZ_AP023081.1"/>
</dbReference>